<keyword evidence="4" id="KW-0131">Cell cycle</keyword>
<reference evidence="6" key="1">
    <citation type="journal article" date="2020" name="mSystems">
        <title>Genome- and Community-Level Interaction Insights into Carbon Utilization and Element Cycling Functions of Hydrothermarchaeota in Hydrothermal Sediment.</title>
        <authorList>
            <person name="Zhou Z."/>
            <person name="Liu Y."/>
            <person name="Xu W."/>
            <person name="Pan J."/>
            <person name="Luo Z.H."/>
            <person name="Li M."/>
        </authorList>
    </citation>
    <scope>NUCLEOTIDE SEQUENCE [LARGE SCALE GENOMIC DNA]</scope>
    <source>
        <strain evidence="6">SpSt-1233</strain>
    </source>
</reference>
<dbReference type="InterPro" id="IPR036388">
    <property type="entry name" value="WH-like_DNA-bd_sf"/>
</dbReference>
<organism evidence="6">
    <name type="scientific">Eiseniibacteriota bacterium</name>
    <dbReference type="NCBI Taxonomy" id="2212470"/>
    <lineage>
        <taxon>Bacteria</taxon>
        <taxon>Candidatus Eiseniibacteriota</taxon>
    </lineage>
</organism>
<dbReference type="AlphaFoldDB" id="A0A7V2AV29"/>
<proteinExistence type="predicted"/>
<evidence type="ECO:0000256" key="4">
    <source>
        <dbReference type="ARBA" id="ARBA00023306"/>
    </source>
</evidence>
<dbReference type="Pfam" id="PF04079">
    <property type="entry name" value="SMC_ScpB"/>
    <property type="match status" value="1"/>
</dbReference>
<accession>A0A7V2AV29</accession>
<dbReference type="NCBIfam" id="TIGR00281">
    <property type="entry name" value="SMC-Scp complex subunit ScpB"/>
    <property type="match status" value="1"/>
</dbReference>
<feature type="region of interest" description="Disordered" evidence="5">
    <location>
        <begin position="187"/>
        <end position="233"/>
    </location>
</feature>
<dbReference type="Gene3D" id="1.10.10.10">
    <property type="entry name" value="Winged helix-like DNA-binding domain superfamily/Winged helix DNA-binding domain"/>
    <property type="match status" value="2"/>
</dbReference>
<evidence type="ECO:0000256" key="2">
    <source>
        <dbReference type="ARBA" id="ARBA00022618"/>
    </source>
</evidence>
<feature type="compositionally biased region" description="Acidic residues" evidence="5">
    <location>
        <begin position="224"/>
        <end position="233"/>
    </location>
</feature>
<dbReference type="PANTHER" id="PTHR34298:SF2">
    <property type="entry name" value="SEGREGATION AND CONDENSATION PROTEIN B"/>
    <property type="match status" value="1"/>
</dbReference>
<keyword evidence="3" id="KW-0159">Chromosome partition</keyword>
<dbReference type="EMBL" id="DSEC01000332">
    <property type="protein sequence ID" value="HER43739.1"/>
    <property type="molecule type" value="Genomic_DNA"/>
</dbReference>
<gene>
    <name evidence="6" type="primary">scpB</name>
    <name evidence="6" type="ORF">ENO08_04700</name>
</gene>
<dbReference type="GO" id="GO:0051304">
    <property type="term" value="P:chromosome separation"/>
    <property type="evidence" value="ECO:0007669"/>
    <property type="project" value="InterPro"/>
</dbReference>
<keyword evidence="2" id="KW-0132">Cell division</keyword>
<comment type="caution">
    <text evidence="6">The sequence shown here is derived from an EMBL/GenBank/DDBJ whole genome shotgun (WGS) entry which is preliminary data.</text>
</comment>
<dbReference type="Proteomes" id="UP000886069">
    <property type="component" value="Unassembled WGS sequence"/>
</dbReference>
<dbReference type="InterPro" id="IPR036390">
    <property type="entry name" value="WH_DNA-bd_sf"/>
</dbReference>
<dbReference type="PANTHER" id="PTHR34298">
    <property type="entry name" value="SEGREGATION AND CONDENSATION PROTEIN B"/>
    <property type="match status" value="1"/>
</dbReference>
<name>A0A7V2AV29_UNCEI</name>
<evidence type="ECO:0000313" key="6">
    <source>
        <dbReference type="EMBL" id="HER43739.1"/>
    </source>
</evidence>
<evidence type="ECO:0000256" key="1">
    <source>
        <dbReference type="ARBA" id="ARBA00022490"/>
    </source>
</evidence>
<sequence length="233" mass="24827">MESDNRAETGRLASEIEALLFASDTPISVGRLSSITGESSAKTIKEAIGELEEFYRSCGRSFGIVQIAGGYQIATLPEFASTVSLLFKSRRKSRLTQAALETLAIIAYRQPISRAGVEAIRGVNCDGVLATLTERELVAISGRGDGLGRPFLYSTTSAFLEYLGLKDIRDIPDMEELEKSLETLDLIPPPVHAAGDGDGPAGTDDGPAEADHGPDAVDATVYDGTEEEDDGDR</sequence>
<protein>
    <submittedName>
        <fullName evidence="6">SMC-Scp complex subunit ScpB</fullName>
    </submittedName>
</protein>
<dbReference type="SUPFAM" id="SSF46785">
    <property type="entry name" value="Winged helix' DNA-binding domain"/>
    <property type="match status" value="2"/>
</dbReference>
<evidence type="ECO:0000256" key="5">
    <source>
        <dbReference type="SAM" id="MobiDB-lite"/>
    </source>
</evidence>
<evidence type="ECO:0000256" key="3">
    <source>
        <dbReference type="ARBA" id="ARBA00022829"/>
    </source>
</evidence>
<dbReference type="InterPro" id="IPR005234">
    <property type="entry name" value="ScpB_csome_segregation"/>
</dbReference>
<dbReference type="GO" id="GO:0051301">
    <property type="term" value="P:cell division"/>
    <property type="evidence" value="ECO:0007669"/>
    <property type="project" value="UniProtKB-KW"/>
</dbReference>
<keyword evidence="1" id="KW-0963">Cytoplasm</keyword>